<evidence type="ECO:0000259" key="13">
    <source>
        <dbReference type="PROSITE" id="PS50929"/>
    </source>
</evidence>
<evidence type="ECO:0000256" key="1">
    <source>
        <dbReference type="ARBA" id="ARBA00004128"/>
    </source>
</evidence>
<dbReference type="RefSeq" id="XP_028967031.1">
    <property type="nucleotide sequence ID" value="XM_029111198.1"/>
</dbReference>
<feature type="transmembrane region" description="Helical" evidence="11">
    <location>
        <begin position="274"/>
        <end position="293"/>
    </location>
</feature>
<comment type="subcellular location">
    <subcellularLocation>
        <location evidence="1">Vacuole membrane</location>
        <topology evidence="1">Multi-pass membrane protein</topology>
    </subcellularLocation>
</comment>
<feature type="transmembrane region" description="Helical" evidence="11">
    <location>
        <begin position="1018"/>
        <end position="1038"/>
    </location>
</feature>
<feature type="domain" description="ABC transporter" evidence="12">
    <location>
        <begin position="1111"/>
        <end position="1341"/>
    </location>
</feature>
<keyword evidence="14" id="KW-1185">Reference proteome</keyword>
<keyword evidence="5" id="KW-0677">Repeat</keyword>
<comment type="similarity">
    <text evidence="2">Belongs to the ABC transporter superfamily. ABCC family. Conjugate transporter (TC 3.A.1.208) subfamily.</text>
</comment>
<dbReference type="PROSITE" id="PS50893">
    <property type="entry name" value="ABC_TRANSPORTER_2"/>
    <property type="match status" value="2"/>
</dbReference>
<protein>
    <submittedName>
        <fullName evidence="15">Multidrug resistance-associated protein 1-like</fullName>
    </submittedName>
</protein>
<dbReference type="KEGG" id="goe:100903834"/>
<dbReference type="SUPFAM" id="SSF90123">
    <property type="entry name" value="ABC transporter transmembrane region"/>
    <property type="match status" value="2"/>
</dbReference>
<dbReference type="InterPro" id="IPR050173">
    <property type="entry name" value="ABC_transporter_C-like"/>
</dbReference>
<evidence type="ECO:0000256" key="2">
    <source>
        <dbReference type="ARBA" id="ARBA00009726"/>
    </source>
</evidence>
<dbReference type="PROSITE" id="PS50929">
    <property type="entry name" value="ABC_TM1F"/>
    <property type="match status" value="2"/>
</dbReference>
<dbReference type="Gene3D" id="3.40.50.300">
    <property type="entry name" value="P-loop containing nucleotide triphosphate hydrolases"/>
    <property type="match status" value="2"/>
</dbReference>
<name>A0AAJ7SFB3_9ACAR</name>
<keyword evidence="3" id="KW-0813">Transport</keyword>
<dbReference type="CDD" id="cd18595">
    <property type="entry name" value="ABC_6TM_MRP1_2_3_6_D1_like"/>
    <property type="match status" value="1"/>
</dbReference>
<dbReference type="CDD" id="cd03250">
    <property type="entry name" value="ABCC_MRP_domain1"/>
    <property type="match status" value="1"/>
</dbReference>
<evidence type="ECO:0000256" key="10">
    <source>
        <dbReference type="SAM" id="MobiDB-lite"/>
    </source>
</evidence>
<feature type="transmembrane region" description="Helical" evidence="11">
    <location>
        <begin position="193"/>
        <end position="215"/>
    </location>
</feature>
<feature type="transmembrane region" description="Helical" evidence="11">
    <location>
        <begin position="836"/>
        <end position="862"/>
    </location>
</feature>
<dbReference type="SMART" id="SM00382">
    <property type="entry name" value="AAA"/>
    <property type="match status" value="2"/>
</dbReference>
<evidence type="ECO:0000256" key="11">
    <source>
        <dbReference type="SAM" id="Phobius"/>
    </source>
</evidence>
<feature type="region of interest" description="Disordered" evidence="10">
    <location>
        <begin position="693"/>
        <end position="729"/>
    </location>
</feature>
<dbReference type="InterPro" id="IPR027417">
    <property type="entry name" value="P-loop_NTPase"/>
</dbReference>
<dbReference type="GO" id="GO:0016887">
    <property type="term" value="F:ATP hydrolysis activity"/>
    <property type="evidence" value="ECO:0007669"/>
    <property type="project" value="InterPro"/>
</dbReference>
<keyword evidence="6" id="KW-0547">Nucleotide-binding</keyword>
<keyword evidence="4 11" id="KW-0812">Transmembrane</keyword>
<dbReference type="PANTHER" id="PTHR24223">
    <property type="entry name" value="ATP-BINDING CASSETTE SUB-FAMILY C"/>
    <property type="match status" value="1"/>
</dbReference>
<dbReference type="Proteomes" id="UP000694867">
    <property type="component" value="Unplaced"/>
</dbReference>
<evidence type="ECO:0000256" key="9">
    <source>
        <dbReference type="ARBA" id="ARBA00023136"/>
    </source>
</evidence>
<evidence type="ECO:0000313" key="15">
    <source>
        <dbReference type="RefSeq" id="XP_028967031.1"/>
    </source>
</evidence>
<feature type="transmembrane region" description="Helical" evidence="11">
    <location>
        <begin position="422"/>
        <end position="442"/>
    </location>
</feature>
<dbReference type="InterPro" id="IPR036640">
    <property type="entry name" value="ABC1_TM_sf"/>
</dbReference>
<dbReference type="SUPFAM" id="SSF52540">
    <property type="entry name" value="P-loop containing nucleoside triphosphate hydrolases"/>
    <property type="match status" value="2"/>
</dbReference>
<feature type="transmembrane region" description="Helical" evidence="11">
    <location>
        <begin position="152"/>
        <end position="173"/>
    </location>
</feature>
<dbReference type="InterPro" id="IPR003439">
    <property type="entry name" value="ABC_transporter-like_ATP-bd"/>
</dbReference>
<dbReference type="FunFam" id="1.20.1560.10:FF:000006">
    <property type="entry name" value="ATP-binding cassette, sub-family C (CFTR/MRP), member 9"/>
    <property type="match status" value="1"/>
</dbReference>
<evidence type="ECO:0000256" key="7">
    <source>
        <dbReference type="ARBA" id="ARBA00022840"/>
    </source>
</evidence>
<feature type="transmembrane region" description="Helical" evidence="11">
    <location>
        <begin position="380"/>
        <end position="402"/>
    </location>
</feature>
<dbReference type="InterPro" id="IPR011527">
    <property type="entry name" value="ABC1_TM_dom"/>
</dbReference>
<evidence type="ECO:0000259" key="12">
    <source>
        <dbReference type="PROSITE" id="PS50893"/>
    </source>
</evidence>
<feature type="domain" description="ABC transporter" evidence="12">
    <location>
        <begin position="471"/>
        <end position="695"/>
    </location>
</feature>
<dbReference type="FunFam" id="3.40.50.300:FF:000997">
    <property type="entry name" value="Multidrug resistance-associated protein 1"/>
    <property type="match status" value="1"/>
</dbReference>
<dbReference type="GO" id="GO:0140359">
    <property type="term" value="F:ABC-type transporter activity"/>
    <property type="evidence" value="ECO:0007669"/>
    <property type="project" value="InterPro"/>
</dbReference>
<evidence type="ECO:0000256" key="8">
    <source>
        <dbReference type="ARBA" id="ARBA00022989"/>
    </source>
</evidence>
<evidence type="ECO:0000256" key="5">
    <source>
        <dbReference type="ARBA" id="ARBA00022737"/>
    </source>
</evidence>
<evidence type="ECO:0000256" key="4">
    <source>
        <dbReference type="ARBA" id="ARBA00022692"/>
    </source>
</evidence>
<keyword evidence="9 11" id="KW-0472">Membrane</keyword>
<accession>A0AAJ7SFB3</accession>
<dbReference type="InterPro" id="IPR017871">
    <property type="entry name" value="ABC_transporter-like_CS"/>
</dbReference>
<feature type="domain" description="ABC transmembrane type-1" evidence="13">
    <location>
        <begin position="773"/>
        <end position="1073"/>
    </location>
</feature>
<feature type="region of interest" description="Disordered" evidence="10">
    <location>
        <begin position="1"/>
        <end position="25"/>
    </location>
</feature>
<dbReference type="Pfam" id="PF00005">
    <property type="entry name" value="ABC_tran"/>
    <property type="match status" value="2"/>
</dbReference>
<organism evidence="14 15">
    <name type="scientific">Galendromus occidentalis</name>
    <name type="common">western predatory mite</name>
    <dbReference type="NCBI Taxonomy" id="34638"/>
    <lineage>
        <taxon>Eukaryota</taxon>
        <taxon>Metazoa</taxon>
        <taxon>Ecdysozoa</taxon>
        <taxon>Arthropoda</taxon>
        <taxon>Chelicerata</taxon>
        <taxon>Arachnida</taxon>
        <taxon>Acari</taxon>
        <taxon>Parasitiformes</taxon>
        <taxon>Mesostigmata</taxon>
        <taxon>Gamasina</taxon>
        <taxon>Phytoseioidea</taxon>
        <taxon>Phytoseiidae</taxon>
        <taxon>Typhlodrominae</taxon>
        <taxon>Galendromus</taxon>
    </lineage>
</organism>
<feature type="transmembrane region" description="Helical" evidence="11">
    <location>
        <begin position="1044"/>
        <end position="1066"/>
    </location>
</feature>
<dbReference type="CDD" id="cd18603">
    <property type="entry name" value="ABC_6TM_MRP1_2_3_6_D2_like"/>
    <property type="match status" value="1"/>
</dbReference>
<evidence type="ECO:0000256" key="6">
    <source>
        <dbReference type="ARBA" id="ARBA00022741"/>
    </source>
</evidence>
<feature type="compositionally biased region" description="Low complexity" evidence="10">
    <location>
        <begin position="8"/>
        <end position="25"/>
    </location>
</feature>
<dbReference type="CDD" id="cd03244">
    <property type="entry name" value="ABCC_MRP_domain2"/>
    <property type="match status" value="1"/>
</dbReference>
<keyword evidence="8 11" id="KW-1133">Transmembrane helix</keyword>
<feature type="transmembrane region" description="Helical" evidence="11">
    <location>
        <begin position="918"/>
        <end position="946"/>
    </location>
</feature>
<dbReference type="GO" id="GO:0005774">
    <property type="term" value="C:vacuolar membrane"/>
    <property type="evidence" value="ECO:0007669"/>
    <property type="project" value="UniProtKB-SubCell"/>
</dbReference>
<keyword evidence="7" id="KW-0067">ATP-binding</keyword>
<dbReference type="PANTHER" id="PTHR24223:SF443">
    <property type="entry name" value="MULTIDRUG-RESISTANCE LIKE PROTEIN 1, ISOFORM I"/>
    <property type="match status" value="1"/>
</dbReference>
<dbReference type="FunFam" id="1.20.1560.10:FF:000063">
    <property type="entry name" value="Multidrug resistance protein ABC transporter"/>
    <property type="match status" value="1"/>
</dbReference>
<feature type="compositionally biased region" description="Basic and acidic residues" evidence="10">
    <location>
        <begin position="707"/>
        <end position="729"/>
    </location>
</feature>
<reference evidence="15" key="1">
    <citation type="submission" date="2025-08" db="UniProtKB">
        <authorList>
            <consortium name="RefSeq"/>
        </authorList>
    </citation>
    <scope>IDENTIFICATION</scope>
</reference>
<dbReference type="GO" id="GO:0005524">
    <property type="term" value="F:ATP binding"/>
    <property type="evidence" value="ECO:0007669"/>
    <property type="project" value="UniProtKB-KW"/>
</dbReference>
<evidence type="ECO:0000313" key="14">
    <source>
        <dbReference type="Proteomes" id="UP000694867"/>
    </source>
</evidence>
<dbReference type="GeneID" id="100903834"/>
<gene>
    <name evidence="15" type="primary">LOC100903834</name>
</gene>
<dbReference type="FunFam" id="3.40.50.300:FF:000074">
    <property type="entry name" value="Multidrug resistance-associated protein 5 isoform 1"/>
    <property type="match status" value="1"/>
</dbReference>
<dbReference type="PROSITE" id="PS00211">
    <property type="entry name" value="ABC_TRANSPORTER_1"/>
    <property type="match status" value="2"/>
</dbReference>
<dbReference type="Gene3D" id="1.20.1560.10">
    <property type="entry name" value="ABC transporter type 1, transmembrane domain"/>
    <property type="match status" value="2"/>
</dbReference>
<evidence type="ECO:0000256" key="3">
    <source>
        <dbReference type="ARBA" id="ARBA00022448"/>
    </source>
</evidence>
<sequence>MSESRTIFFGSRGESSQSSDSFSLPGELRTPVSEGWPDLWSAATLGNYSSLIWQGYRRLIQMSDLIPLQKKYTSEYCWEAFRSQWIGERRKRWYSELFPIGLQHRARSDPRVWQKTIDKTQSESISSVETRSRAPTKNDPAARSMSKILMKAFWEFVICSSLLELLFDVARLLPVVALSNMIQFVDSTEPHTVGYGYCAYLLVNNVGIAFLLNWLNFSCATGGAQIRSALIGAIYQKSLSVTYIESRKFTTGNLLNLMSVDVDNVFEFLQFSTLIWGSFVRVLSSIAVVWLYLGPSCLAGILVIILCLPLTVFISTATTRFQNMQSTEKDKRLEALNDLLSGMKIIKLFAWEKAFIKKVEDIRSREVDWLRKYLLGQTTIMFIWDCGLFLVSTAAFGTYILVDKKNILSADKAFISLFLFNNMKWAIIFFPINVTLLLKALVSLDRIKSYLMLEEVKRSDISHSLDPGEDIRLLSLDAAWLGTTPLLTGLNFSVRSGELLAVCGRMGSGKSSLLHAILGEMKILSGSLSVRNEPIAYVGQQAWIQNETVRQNILFTASYEPAWYKQVLHKCCLDSDIERFAGGDLTEIGERGVNLSGGQKQRISLARAVYQRASIYLLDDSLSALDAHVSSDLFRNVIGPGGVLGSVTRIFVTQSMSLLPFVDRIIFLDDGKIEHIGTYEEISEKNRLVKNMSKTSKPRSSMLFETSRTESTESKEGTEKHALSGNTDAKKQANEFPRLGAATLIEEEKIAIGAIQCSVYMTLLRHFGRFMGILVAAGFSLHRFLEVYSTIWLGHWTDDAGRIVKNSSRPEDAFSPHGPEALDEIRDLSVSRILGYFYIGAGQALSVMFAGVCLAMGCLTASTKLHSAMLWEILRAPMMFFDSTPLGRILNRFGKDVNVLDLELYIHLDEWIDASSQVVSTLILISIQIPMVLLLVIPVSVVYAFLQKIYIGAARQFRRLLSTTRSPVLNLFSESINGILTIRAYRKEVYFARKCQVRVDVNQNCYFHSIAASSWAGLRADILSAFITAIICGLVVLYRDVVSAGVAGMVLSYLLLVCDSISWMIIVSIDVEKAVVAAERIEEYVRVKNEAPWEVENGAVLAKDWPTHGKISFVHYSTRYREGAGETLKDINLEIRPGEKVGVIGRTGAGKSTLALALFRILEATSGAIFIDDIDISKLGLHDLRGRLTMIPQEPALFQGTIRSNLDPEERYTDGALSRALQSAHLNNHLTDLEHEVAEGGENLSVGERQLICLARALLRKSRIIVMDEATAAIDPQTDALIQETIKRDFEECTVITIAHRLHTVVHYDKIVVLSRGEITEIGRPKELLRNRNSSFHSMAEESGLI</sequence>
<proteinExistence type="inferred from homology"/>
<feature type="domain" description="ABC transmembrane type-1" evidence="13">
    <location>
        <begin position="165"/>
        <end position="439"/>
    </location>
</feature>
<dbReference type="Pfam" id="PF00664">
    <property type="entry name" value="ABC_membrane"/>
    <property type="match status" value="2"/>
</dbReference>
<feature type="transmembrane region" description="Helical" evidence="11">
    <location>
        <begin position="299"/>
        <end position="321"/>
    </location>
</feature>
<dbReference type="InterPro" id="IPR003593">
    <property type="entry name" value="AAA+_ATPase"/>
</dbReference>